<dbReference type="InterPro" id="IPR051468">
    <property type="entry name" value="Fungal_SecMetab_SDRs"/>
</dbReference>
<organism evidence="1 2">
    <name type="scientific">Photobacterium halotolerans</name>
    <dbReference type="NCBI Taxonomy" id="265726"/>
    <lineage>
        <taxon>Bacteria</taxon>
        <taxon>Pseudomonadati</taxon>
        <taxon>Pseudomonadota</taxon>
        <taxon>Gammaproteobacteria</taxon>
        <taxon>Vibrionales</taxon>
        <taxon>Vibrionaceae</taxon>
        <taxon>Photobacterium</taxon>
    </lineage>
</organism>
<name>A0A7X4WNY8_9GAMM</name>
<dbReference type="EMBL" id="WXWW01000285">
    <property type="protein sequence ID" value="NAW67461.1"/>
    <property type="molecule type" value="Genomic_DNA"/>
</dbReference>
<accession>A0A7X4WNY8</accession>
<proteinExistence type="predicted"/>
<dbReference type="PANTHER" id="PTHR43544">
    <property type="entry name" value="SHORT-CHAIN DEHYDROGENASE/REDUCTASE"/>
    <property type="match status" value="1"/>
</dbReference>
<evidence type="ECO:0000313" key="2">
    <source>
        <dbReference type="Proteomes" id="UP000465712"/>
    </source>
</evidence>
<gene>
    <name evidence="1" type="ORF">CAG72_19900</name>
</gene>
<evidence type="ECO:0000313" key="1">
    <source>
        <dbReference type="EMBL" id="NAW67461.1"/>
    </source>
</evidence>
<reference evidence="1 2" key="1">
    <citation type="submission" date="2017-05" db="EMBL/GenBank/DDBJ databases">
        <title>High clonality and local adaptation shapes Vibrionaceae linages within an endangered oasis.</title>
        <authorList>
            <person name="Vazquez-Rosas-Landa M."/>
        </authorList>
    </citation>
    <scope>NUCLEOTIDE SEQUENCE [LARGE SCALE GENOMIC DNA]</scope>
    <source>
        <strain evidence="1 2">P46_P4S1P180</strain>
    </source>
</reference>
<dbReference type="SUPFAM" id="SSF51735">
    <property type="entry name" value="NAD(P)-binding Rossmann-fold domains"/>
    <property type="match status" value="1"/>
</dbReference>
<dbReference type="Pfam" id="PF00106">
    <property type="entry name" value="adh_short"/>
    <property type="match status" value="1"/>
</dbReference>
<dbReference type="GO" id="GO:0005737">
    <property type="term" value="C:cytoplasm"/>
    <property type="evidence" value="ECO:0007669"/>
    <property type="project" value="TreeGrafter"/>
</dbReference>
<dbReference type="PANTHER" id="PTHR43544:SF12">
    <property type="entry name" value="NAD(P)-BINDING ROSSMANN-FOLD SUPERFAMILY PROTEIN"/>
    <property type="match status" value="1"/>
</dbReference>
<dbReference type="Gene3D" id="3.40.50.720">
    <property type="entry name" value="NAD(P)-binding Rossmann-like Domain"/>
    <property type="match status" value="1"/>
</dbReference>
<protein>
    <submittedName>
        <fullName evidence="1">SDR family NAD(P)-dependent oxidoreductase</fullName>
    </submittedName>
</protein>
<comment type="caution">
    <text evidence="1">The sequence shown here is derived from an EMBL/GenBank/DDBJ whole genome shotgun (WGS) entry which is preliminary data.</text>
</comment>
<dbReference type="PRINTS" id="PR00081">
    <property type="entry name" value="GDHRDH"/>
</dbReference>
<dbReference type="InterPro" id="IPR002347">
    <property type="entry name" value="SDR_fam"/>
</dbReference>
<dbReference type="Proteomes" id="UP000465712">
    <property type="component" value="Unassembled WGS sequence"/>
</dbReference>
<dbReference type="InterPro" id="IPR036291">
    <property type="entry name" value="NAD(P)-bd_dom_sf"/>
</dbReference>
<sequence>MDILITGGTGGIGHAMVDILSQLDSVNVNALWHLTPPPENTCRVQWHRADVTDEKDVTELARKLARIDWIINTTGKLHSDNLKPEKNLQQFEAAAFAEMIRINTLPTLLLAKHFTHALKRSPSPRLAVLSARVGSISDNRLGGWYSYRCAKAALNMAVKSISIEWQRTIPKSCVVALHPGTTDTPLSKPFQHNVPAGKLFPPHRVASDLIKIIESLTPAQTGQFLAYDGTVIDW</sequence>
<dbReference type="OrthoDB" id="9785826at2"/>
<dbReference type="AlphaFoldDB" id="A0A7X4WNY8"/>
<dbReference type="RefSeq" id="WP_036759493.1">
    <property type="nucleotide sequence ID" value="NZ_WXWU01000125.1"/>
</dbReference>
<dbReference type="GO" id="GO:0016491">
    <property type="term" value="F:oxidoreductase activity"/>
    <property type="evidence" value="ECO:0007669"/>
    <property type="project" value="TreeGrafter"/>
</dbReference>